<accession>A0A8D7F2T6</accession>
<proteinExistence type="predicted"/>
<protein>
    <submittedName>
        <fullName evidence="1">(wild Malaysian banana) hypothetical protein</fullName>
    </submittedName>
</protein>
<evidence type="ECO:0000313" key="1">
    <source>
        <dbReference type="EMBL" id="CAG1838991.1"/>
    </source>
</evidence>
<gene>
    <name evidence="1" type="ORF">GSMUA_271680.1</name>
</gene>
<sequence>MFFKARVLTVGPYFMIVYIYKFAIERRIYFGEVEGLAIKWIATTSILVFSTPNIEPSQKKSSS</sequence>
<organism evidence="1">
    <name type="scientific">Musa acuminata subsp. malaccensis</name>
    <name type="common">Wild banana</name>
    <name type="synonym">Musa malaccensis</name>
    <dbReference type="NCBI Taxonomy" id="214687"/>
    <lineage>
        <taxon>Eukaryota</taxon>
        <taxon>Viridiplantae</taxon>
        <taxon>Streptophyta</taxon>
        <taxon>Embryophyta</taxon>
        <taxon>Tracheophyta</taxon>
        <taxon>Spermatophyta</taxon>
        <taxon>Magnoliopsida</taxon>
        <taxon>Liliopsida</taxon>
        <taxon>Zingiberales</taxon>
        <taxon>Musaceae</taxon>
        <taxon>Musa</taxon>
    </lineage>
</organism>
<dbReference type="AlphaFoldDB" id="A0A8D7F2T6"/>
<name>A0A8D7F2T6_MUSAM</name>
<dbReference type="EMBL" id="HG996470">
    <property type="protein sequence ID" value="CAG1838991.1"/>
    <property type="molecule type" value="Genomic_DNA"/>
</dbReference>
<reference evidence="1" key="1">
    <citation type="submission" date="2021-03" db="EMBL/GenBank/DDBJ databases">
        <authorList>
            <consortium name="Genoscope - CEA"/>
            <person name="William W."/>
        </authorList>
    </citation>
    <scope>NUCLEOTIDE SEQUENCE</scope>
    <source>
        <strain evidence="1">Doubled-haploid Pahang</strain>
    </source>
</reference>